<feature type="compositionally biased region" description="Basic and acidic residues" evidence="1">
    <location>
        <begin position="99"/>
        <end position="110"/>
    </location>
</feature>
<reference evidence="2" key="1">
    <citation type="journal article" date="2013" name="J. Plant Res.">
        <title>Effect of fungi and light on seed germination of three Opuntia species from semiarid lands of central Mexico.</title>
        <authorList>
            <person name="Delgado-Sanchez P."/>
            <person name="Jimenez-Bremont J.F."/>
            <person name="Guerrero-Gonzalez Mde L."/>
            <person name="Flores J."/>
        </authorList>
    </citation>
    <scope>NUCLEOTIDE SEQUENCE</scope>
    <source>
        <tissue evidence="2">Cladode</tissue>
    </source>
</reference>
<evidence type="ECO:0000313" key="2">
    <source>
        <dbReference type="EMBL" id="MBA4665088.1"/>
    </source>
</evidence>
<accession>A0A7C9ELE2</accession>
<dbReference type="AlphaFoldDB" id="A0A7C9ELE2"/>
<proteinExistence type="predicted"/>
<feature type="compositionally biased region" description="Basic and acidic residues" evidence="1">
    <location>
        <begin position="72"/>
        <end position="90"/>
    </location>
</feature>
<feature type="compositionally biased region" description="Acidic residues" evidence="1">
    <location>
        <begin position="43"/>
        <end position="71"/>
    </location>
</feature>
<name>A0A7C9ELE2_OPUST</name>
<evidence type="ECO:0000256" key="1">
    <source>
        <dbReference type="SAM" id="MobiDB-lite"/>
    </source>
</evidence>
<feature type="region of interest" description="Disordered" evidence="1">
    <location>
        <begin position="34"/>
        <end position="167"/>
    </location>
</feature>
<feature type="compositionally biased region" description="Basic and acidic residues" evidence="1">
    <location>
        <begin position="137"/>
        <end position="148"/>
    </location>
</feature>
<organism evidence="2">
    <name type="scientific">Opuntia streptacantha</name>
    <name type="common">Prickly pear cactus</name>
    <name type="synonym">Opuntia cardona</name>
    <dbReference type="NCBI Taxonomy" id="393608"/>
    <lineage>
        <taxon>Eukaryota</taxon>
        <taxon>Viridiplantae</taxon>
        <taxon>Streptophyta</taxon>
        <taxon>Embryophyta</taxon>
        <taxon>Tracheophyta</taxon>
        <taxon>Spermatophyta</taxon>
        <taxon>Magnoliopsida</taxon>
        <taxon>eudicotyledons</taxon>
        <taxon>Gunneridae</taxon>
        <taxon>Pentapetalae</taxon>
        <taxon>Caryophyllales</taxon>
        <taxon>Cactineae</taxon>
        <taxon>Cactaceae</taxon>
        <taxon>Opuntioideae</taxon>
        <taxon>Opuntia</taxon>
    </lineage>
</organism>
<dbReference type="EMBL" id="GISG01226135">
    <property type="protein sequence ID" value="MBA4665088.1"/>
    <property type="molecule type" value="Transcribed_RNA"/>
</dbReference>
<reference evidence="2" key="2">
    <citation type="submission" date="2020-07" db="EMBL/GenBank/DDBJ databases">
        <authorList>
            <person name="Vera ALvarez R."/>
            <person name="Arias-Moreno D.M."/>
            <person name="Jimenez-Jacinto V."/>
            <person name="Jimenez-Bremont J.F."/>
            <person name="Swaminathan K."/>
            <person name="Moose S.P."/>
            <person name="Guerrero-Gonzalez M.L."/>
            <person name="Marino-Ramirez L."/>
            <person name="Landsman D."/>
            <person name="Rodriguez-Kessler M."/>
            <person name="Delgado-Sanchez P."/>
        </authorList>
    </citation>
    <scope>NUCLEOTIDE SEQUENCE</scope>
    <source>
        <tissue evidence="2">Cladode</tissue>
    </source>
</reference>
<protein>
    <submittedName>
        <fullName evidence="2">Uncharacterized protein</fullName>
    </submittedName>
</protein>
<sequence length="167" mass="18112">MKCPSCPTDISEFLQTAQINRELMGAIESLMRKFEEDEKTADGVEEESSGTANDEESAFEDAENSVSDSDETESKSVKEEPDRSGDKSQGEDGYCGEDAAERLDDKHKPETSSGAKRGCKRKNPTSSGPVTVSAAVEGRDRKGQRATDDGYVSPSSPLHVRSDNELQ</sequence>